<dbReference type="PRINTS" id="PR00465">
    <property type="entry name" value="EP450IV"/>
</dbReference>
<dbReference type="SUPFAM" id="SSF48264">
    <property type="entry name" value="Cytochrome P450"/>
    <property type="match status" value="1"/>
</dbReference>
<proteinExistence type="inferred from homology"/>
<dbReference type="InterPro" id="IPR036396">
    <property type="entry name" value="Cyt_P450_sf"/>
</dbReference>
<dbReference type="Pfam" id="PF00067">
    <property type="entry name" value="p450"/>
    <property type="match status" value="1"/>
</dbReference>
<evidence type="ECO:0000256" key="5">
    <source>
        <dbReference type="ARBA" id="ARBA00023002"/>
    </source>
</evidence>
<dbReference type="Gene3D" id="1.10.630.10">
    <property type="entry name" value="Cytochrome P450"/>
    <property type="match status" value="1"/>
</dbReference>
<feature type="binding site" description="axial binding residue" evidence="7">
    <location>
        <position position="440"/>
    </location>
    <ligand>
        <name>heme</name>
        <dbReference type="ChEBI" id="CHEBI:30413"/>
    </ligand>
    <ligandPart>
        <name>Fe</name>
        <dbReference type="ChEBI" id="CHEBI:18248"/>
    </ligandPart>
</feature>
<dbReference type="Proteomes" id="UP000054771">
    <property type="component" value="Unassembled WGS sequence"/>
</dbReference>
<gene>
    <name evidence="9" type="ORF">ASPCAL09411</name>
</gene>
<dbReference type="GO" id="GO:0020037">
    <property type="term" value="F:heme binding"/>
    <property type="evidence" value="ECO:0007669"/>
    <property type="project" value="InterPro"/>
</dbReference>
<dbReference type="GO" id="GO:0044550">
    <property type="term" value="P:secondary metabolite biosynthetic process"/>
    <property type="evidence" value="ECO:0007669"/>
    <property type="project" value="UniProtKB-ARBA"/>
</dbReference>
<dbReference type="CDD" id="cd11059">
    <property type="entry name" value="CYP_fungal"/>
    <property type="match status" value="1"/>
</dbReference>
<dbReference type="InterPro" id="IPR001128">
    <property type="entry name" value="Cyt_P450"/>
</dbReference>
<organism evidence="9 10">
    <name type="scientific">Aspergillus calidoustus</name>
    <dbReference type="NCBI Taxonomy" id="454130"/>
    <lineage>
        <taxon>Eukaryota</taxon>
        <taxon>Fungi</taxon>
        <taxon>Dikarya</taxon>
        <taxon>Ascomycota</taxon>
        <taxon>Pezizomycotina</taxon>
        <taxon>Eurotiomycetes</taxon>
        <taxon>Eurotiomycetidae</taxon>
        <taxon>Eurotiales</taxon>
        <taxon>Aspergillaceae</taxon>
        <taxon>Aspergillus</taxon>
        <taxon>Aspergillus subgen. Nidulantes</taxon>
    </lineage>
</organism>
<dbReference type="OrthoDB" id="1470350at2759"/>
<comment type="similarity">
    <text evidence="2 8">Belongs to the cytochrome P450 family.</text>
</comment>
<keyword evidence="3 7" id="KW-0349">Heme</keyword>
<comment type="cofactor">
    <cofactor evidence="1 7">
        <name>heme</name>
        <dbReference type="ChEBI" id="CHEBI:30413"/>
    </cofactor>
</comment>
<dbReference type="PANTHER" id="PTHR24305">
    <property type="entry name" value="CYTOCHROME P450"/>
    <property type="match status" value="1"/>
</dbReference>
<evidence type="ECO:0000256" key="3">
    <source>
        <dbReference type="ARBA" id="ARBA00022617"/>
    </source>
</evidence>
<evidence type="ECO:0000313" key="10">
    <source>
        <dbReference type="Proteomes" id="UP000054771"/>
    </source>
</evidence>
<dbReference type="InterPro" id="IPR050121">
    <property type="entry name" value="Cytochrome_P450_monoxygenase"/>
</dbReference>
<evidence type="ECO:0000256" key="1">
    <source>
        <dbReference type="ARBA" id="ARBA00001971"/>
    </source>
</evidence>
<dbReference type="PANTHER" id="PTHR24305:SF228">
    <property type="entry name" value="P450 MONOOXYGENASE, PUTATIVE (AFU_ORTHOLOGUE AFUA_3G03930)-RELATED"/>
    <property type="match status" value="1"/>
</dbReference>
<dbReference type="InterPro" id="IPR017972">
    <property type="entry name" value="Cyt_P450_CS"/>
</dbReference>
<dbReference type="GO" id="GO:0004497">
    <property type="term" value="F:monooxygenase activity"/>
    <property type="evidence" value="ECO:0007669"/>
    <property type="project" value="UniProtKB-KW"/>
</dbReference>
<evidence type="ECO:0000256" key="6">
    <source>
        <dbReference type="ARBA" id="ARBA00023004"/>
    </source>
</evidence>
<evidence type="ECO:0000256" key="7">
    <source>
        <dbReference type="PIRSR" id="PIRSR602403-1"/>
    </source>
</evidence>
<dbReference type="PROSITE" id="PS00086">
    <property type="entry name" value="CYTOCHROME_P450"/>
    <property type="match status" value="1"/>
</dbReference>
<dbReference type="EMBL" id="CDMC01000007">
    <property type="protein sequence ID" value="CEN62780.1"/>
    <property type="molecule type" value="Genomic_DNA"/>
</dbReference>
<protein>
    <recommendedName>
        <fullName evidence="11">Cytochrome P450 monooxygenase</fullName>
    </recommendedName>
</protein>
<dbReference type="PRINTS" id="PR00385">
    <property type="entry name" value="P450"/>
</dbReference>
<dbReference type="OMA" id="IWERYLP"/>
<dbReference type="InterPro" id="IPR002403">
    <property type="entry name" value="Cyt_P450_E_grp-IV"/>
</dbReference>
<evidence type="ECO:0000256" key="2">
    <source>
        <dbReference type="ARBA" id="ARBA00010617"/>
    </source>
</evidence>
<dbReference type="GO" id="GO:0005506">
    <property type="term" value="F:iron ion binding"/>
    <property type="evidence" value="ECO:0007669"/>
    <property type="project" value="InterPro"/>
</dbReference>
<keyword evidence="10" id="KW-1185">Reference proteome</keyword>
<accession>A0A0U5GWT8</accession>
<keyword evidence="4 7" id="KW-0479">Metal-binding</keyword>
<evidence type="ECO:0000256" key="8">
    <source>
        <dbReference type="RuleBase" id="RU000461"/>
    </source>
</evidence>
<reference evidence="10" key="1">
    <citation type="journal article" date="2016" name="Genome Announc.">
        <title>Draft genome sequences of fungus Aspergillus calidoustus.</title>
        <authorList>
            <person name="Horn F."/>
            <person name="Linde J."/>
            <person name="Mattern D.J."/>
            <person name="Walther G."/>
            <person name="Guthke R."/>
            <person name="Scherlach K."/>
            <person name="Martin K."/>
            <person name="Brakhage A.A."/>
            <person name="Petzke L."/>
            <person name="Valiante V."/>
        </authorList>
    </citation>
    <scope>NUCLEOTIDE SEQUENCE [LARGE SCALE GENOMIC DNA]</scope>
    <source>
        <strain evidence="10">SF006504</strain>
    </source>
</reference>
<name>A0A0U5GWT8_ASPCI</name>
<dbReference type="AlphaFoldDB" id="A0A0U5GWT8"/>
<sequence>MPSLTTISAISVGILLPLFQYVIRPLLVSPLAKIPNAHFTSSLSSRWIQSIRQAGNEVLTIHALHRQHGPVVRLAPNELSVNSLHGLRIIYTGAFEKHPLYRELFLNFHTDNLVGMVHNGPHARQKRMLSRVYSKSYLQESPDVAILSAVVLSQRLFPILQRLATDGETVNVLPLFQAVGMDFTSSYLFGTQNGTKYLFNLPEWQKWLEEYEKFKHLSLDERADGFVEKWCLSLCQQTEIAKPQTRLNSSEPVVYKSLHEALVKSPDSRPLDLTIASELLDHLIAGHETSGITFTYVMWELSQRPELQVELRRELLSLGTSLKYPFSPNGGLPDLPHPFAIDSLPLLDAIVRETLRLHAPASSPLPRLTPDTPGGTSINGYDGIPGGITVASSAYTLHRIEEVYPHPAEWLPERWINPSPGKQHDMRRLWWPFGSGGRMCLGSNFALQGILDVTRSASYELTSLQKSNSSWRLYIQTIRHLLSMTRASSRTLKNSSRYQKDESWC</sequence>
<keyword evidence="8" id="KW-0503">Monooxygenase</keyword>
<keyword evidence="5 8" id="KW-0560">Oxidoreductase</keyword>
<evidence type="ECO:0000256" key="4">
    <source>
        <dbReference type="ARBA" id="ARBA00022723"/>
    </source>
</evidence>
<evidence type="ECO:0000313" key="9">
    <source>
        <dbReference type="EMBL" id="CEN62780.1"/>
    </source>
</evidence>
<dbReference type="STRING" id="454130.A0A0U5GWT8"/>
<evidence type="ECO:0008006" key="11">
    <source>
        <dbReference type="Google" id="ProtNLM"/>
    </source>
</evidence>
<dbReference type="GO" id="GO:0016705">
    <property type="term" value="F:oxidoreductase activity, acting on paired donors, with incorporation or reduction of molecular oxygen"/>
    <property type="evidence" value="ECO:0007669"/>
    <property type="project" value="InterPro"/>
</dbReference>
<keyword evidence="6 7" id="KW-0408">Iron</keyword>